<feature type="region of interest" description="Disordered" evidence="1">
    <location>
        <begin position="1"/>
        <end position="58"/>
    </location>
</feature>
<accession>A0ABD1ZU48</accession>
<sequence>MERERSQRSLKIEGQQHKGRVTAATGGGGRSSTSVLEENDDNNDYDDEDDDDDDDDDDERCMQKIWLHDAGRDAISGGLGVGGFLGGGSISDGGGMLMVMAKLMKQELASDAEEEGLVPALPGRFTSMRKVPSLSDLSDPESSLVTFKLVRYLFLERNLASASVTKGDLATGCDVRRRHATTRFIHERQQASEQASKRASKQQQQQQQDSRHTGVFPCESRLIT</sequence>
<feature type="compositionally biased region" description="Basic and acidic residues" evidence="1">
    <location>
        <begin position="1"/>
        <end position="16"/>
    </location>
</feature>
<feature type="compositionally biased region" description="Acidic residues" evidence="1">
    <location>
        <begin position="37"/>
        <end position="58"/>
    </location>
</feature>
<keyword evidence="3" id="KW-1185">Reference proteome</keyword>
<feature type="region of interest" description="Disordered" evidence="1">
    <location>
        <begin position="188"/>
        <end position="224"/>
    </location>
</feature>
<dbReference type="EMBL" id="JAUDFV010000173">
    <property type="protein sequence ID" value="KAL2711702.1"/>
    <property type="molecule type" value="Genomic_DNA"/>
</dbReference>
<proteinExistence type="predicted"/>
<dbReference type="Proteomes" id="UP001607302">
    <property type="component" value="Unassembled WGS sequence"/>
</dbReference>
<protein>
    <submittedName>
        <fullName evidence="2">ETS-like protein pointed isoform X2</fullName>
    </submittedName>
</protein>
<name>A0ABD1ZU48_VESSQ</name>
<reference evidence="2 3" key="1">
    <citation type="journal article" date="2024" name="Ann. Entomol. Soc. Am.">
        <title>Genomic analyses of the southern and eastern yellowjacket wasps (Hymenoptera: Vespidae) reveal evolutionary signatures of social life.</title>
        <authorList>
            <person name="Catto M.A."/>
            <person name="Caine P.B."/>
            <person name="Orr S.E."/>
            <person name="Hunt B.G."/>
            <person name="Goodisman M.A.D."/>
        </authorList>
    </citation>
    <scope>NUCLEOTIDE SEQUENCE [LARGE SCALE GENOMIC DNA]</scope>
    <source>
        <strain evidence="2">233</strain>
        <tissue evidence="2">Head and thorax</tissue>
    </source>
</reference>
<organism evidence="2 3">
    <name type="scientific">Vespula squamosa</name>
    <name type="common">Southern yellow jacket</name>
    <name type="synonym">Wasp</name>
    <dbReference type="NCBI Taxonomy" id="30214"/>
    <lineage>
        <taxon>Eukaryota</taxon>
        <taxon>Metazoa</taxon>
        <taxon>Ecdysozoa</taxon>
        <taxon>Arthropoda</taxon>
        <taxon>Hexapoda</taxon>
        <taxon>Insecta</taxon>
        <taxon>Pterygota</taxon>
        <taxon>Neoptera</taxon>
        <taxon>Endopterygota</taxon>
        <taxon>Hymenoptera</taxon>
        <taxon>Apocrita</taxon>
        <taxon>Aculeata</taxon>
        <taxon>Vespoidea</taxon>
        <taxon>Vespidae</taxon>
        <taxon>Vespinae</taxon>
        <taxon>Vespula</taxon>
    </lineage>
</organism>
<dbReference type="AlphaFoldDB" id="A0ABD1ZU48"/>
<comment type="caution">
    <text evidence="2">The sequence shown here is derived from an EMBL/GenBank/DDBJ whole genome shotgun (WGS) entry which is preliminary data.</text>
</comment>
<gene>
    <name evidence="2" type="ORF">V1478_018723</name>
</gene>
<evidence type="ECO:0000313" key="2">
    <source>
        <dbReference type="EMBL" id="KAL2711702.1"/>
    </source>
</evidence>
<evidence type="ECO:0000256" key="1">
    <source>
        <dbReference type="SAM" id="MobiDB-lite"/>
    </source>
</evidence>
<evidence type="ECO:0000313" key="3">
    <source>
        <dbReference type="Proteomes" id="UP001607302"/>
    </source>
</evidence>